<dbReference type="Proteomes" id="UP001342314">
    <property type="component" value="Unassembled WGS sequence"/>
</dbReference>
<name>A0AAV5GS98_9BASI</name>
<gene>
    <name evidence="2" type="ORF">Rhopal_005133-T1</name>
</gene>
<evidence type="ECO:0000313" key="3">
    <source>
        <dbReference type="Proteomes" id="UP001342314"/>
    </source>
</evidence>
<feature type="region of interest" description="Disordered" evidence="1">
    <location>
        <begin position="426"/>
        <end position="476"/>
    </location>
</feature>
<feature type="compositionally biased region" description="Polar residues" evidence="1">
    <location>
        <begin position="281"/>
        <end position="293"/>
    </location>
</feature>
<feature type="compositionally biased region" description="Low complexity" evidence="1">
    <location>
        <begin position="426"/>
        <end position="435"/>
    </location>
</feature>
<feature type="compositionally biased region" description="Low complexity" evidence="1">
    <location>
        <begin position="17"/>
        <end position="53"/>
    </location>
</feature>
<feature type="compositionally biased region" description="Low complexity" evidence="1">
    <location>
        <begin position="116"/>
        <end position="128"/>
    </location>
</feature>
<feature type="compositionally biased region" description="Basic residues" evidence="1">
    <location>
        <begin position="453"/>
        <end position="462"/>
    </location>
</feature>
<sequence length="534" mass="56636">MRAAEVLDLTLSDSEGELSSEASDLFSSSLEQVPPRLAPAAASPGASTPAQPAHSHKEPSPARRSPAQVPRDARPPPSPPAPLPGPLKPADVRRDDGLASKRRRSHTPDTPRKKAAAALSPPATLSPRKNAPTSTARADQLAPPPSPSNAPNGVQQAETPVAALQTPAAGPKRVPVAAPALPPAPPSAPSTIAPAAPSHAISAAQPPPQHRPPPLSPAQRLSIQDPRGKQPPKRCRIPPKPPPLPDGPAVAIPFLLSRHPRLKLIAPHPAYGLVISPPTSPELNGSPAASTSRAVLPPASPPSPRHRLGLVETGPEWWGDLVPALVDQPHIGDDVAFTDEVENDRDWKKGFEPEALDIVSFPPDVRKRSLPPWVRTTTWRYKPLDDCLPDPYRFDEMRRADIEKARELAAEAAARAKKASAARARAAAAGSSGAGEVKDEDAMPPPPVPSRVKAPKKRRSRRHETEAELQARLRRLDDVYDLSASDSSEDDDAPTVGFRALALATVKEVRKKRKARVARGKSPNDSSGDEAAPG</sequence>
<keyword evidence="3" id="KW-1185">Reference proteome</keyword>
<organism evidence="2 3">
    <name type="scientific">Rhodotorula paludigena</name>
    <dbReference type="NCBI Taxonomy" id="86838"/>
    <lineage>
        <taxon>Eukaryota</taxon>
        <taxon>Fungi</taxon>
        <taxon>Dikarya</taxon>
        <taxon>Basidiomycota</taxon>
        <taxon>Pucciniomycotina</taxon>
        <taxon>Microbotryomycetes</taxon>
        <taxon>Sporidiobolales</taxon>
        <taxon>Sporidiobolaceae</taxon>
        <taxon>Rhodotorula</taxon>
    </lineage>
</organism>
<feature type="region of interest" description="Disordered" evidence="1">
    <location>
        <begin position="1"/>
        <end position="249"/>
    </location>
</feature>
<comment type="caution">
    <text evidence="2">The sequence shown here is derived from an EMBL/GenBank/DDBJ whole genome shotgun (WGS) entry which is preliminary data.</text>
</comment>
<evidence type="ECO:0000256" key="1">
    <source>
        <dbReference type="SAM" id="MobiDB-lite"/>
    </source>
</evidence>
<feature type="region of interest" description="Disordered" evidence="1">
    <location>
        <begin position="509"/>
        <end position="534"/>
    </location>
</feature>
<feature type="region of interest" description="Disordered" evidence="1">
    <location>
        <begin position="277"/>
        <end position="308"/>
    </location>
</feature>
<evidence type="ECO:0000313" key="2">
    <source>
        <dbReference type="EMBL" id="GJN92104.1"/>
    </source>
</evidence>
<feature type="compositionally biased region" description="Low complexity" evidence="1">
    <location>
        <begin position="189"/>
        <end position="204"/>
    </location>
</feature>
<dbReference type="AlphaFoldDB" id="A0AAV5GS98"/>
<dbReference type="EMBL" id="BQKY01000010">
    <property type="protein sequence ID" value="GJN92104.1"/>
    <property type="molecule type" value="Genomic_DNA"/>
</dbReference>
<feature type="compositionally biased region" description="Basic residues" evidence="1">
    <location>
        <begin position="509"/>
        <end position="519"/>
    </location>
</feature>
<feature type="compositionally biased region" description="Pro residues" evidence="1">
    <location>
        <begin position="75"/>
        <end position="87"/>
    </location>
</feature>
<feature type="compositionally biased region" description="Pro residues" evidence="1">
    <location>
        <begin position="205"/>
        <end position="216"/>
    </location>
</feature>
<accession>A0AAV5GS98</accession>
<feature type="compositionally biased region" description="Basic and acidic residues" evidence="1">
    <location>
        <begin position="90"/>
        <end position="99"/>
    </location>
</feature>
<proteinExistence type="predicted"/>
<protein>
    <submittedName>
        <fullName evidence="2">Uncharacterized protein</fullName>
    </submittedName>
</protein>
<reference evidence="2 3" key="1">
    <citation type="submission" date="2021-12" db="EMBL/GenBank/DDBJ databases">
        <title>High titer production of polyol ester of fatty acids by Rhodotorula paludigena BS15 towards product separation-free biomass refinery.</title>
        <authorList>
            <person name="Mano J."/>
            <person name="Ono H."/>
            <person name="Tanaka T."/>
            <person name="Naito K."/>
            <person name="Sushida H."/>
            <person name="Ike M."/>
            <person name="Tokuyasu K."/>
            <person name="Kitaoka M."/>
        </authorList>
    </citation>
    <scope>NUCLEOTIDE SEQUENCE [LARGE SCALE GENOMIC DNA]</scope>
    <source>
        <strain evidence="2 3">BS15</strain>
    </source>
</reference>
<feature type="compositionally biased region" description="Basic and acidic residues" evidence="1">
    <location>
        <begin position="463"/>
        <end position="476"/>
    </location>
</feature>